<name>A0A372NQ26_9SPHI</name>
<accession>A0A372NQ26</accession>
<dbReference type="AlphaFoldDB" id="A0A372NQ26"/>
<dbReference type="EMBL" id="QWDC01000003">
    <property type="protein sequence ID" value="RFZ91036.1"/>
    <property type="molecule type" value="Genomic_DNA"/>
</dbReference>
<reference evidence="1 2" key="1">
    <citation type="submission" date="2018-08" db="EMBL/GenBank/DDBJ databases">
        <title>Mucilaginibacter sp. MYSH2.</title>
        <authorList>
            <person name="Seo T."/>
        </authorList>
    </citation>
    <scope>NUCLEOTIDE SEQUENCE [LARGE SCALE GENOMIC DNA]</scope>
    <source>
        <strain evidence="1 2">MYSH2</strain>
    </source>
</reference>
<keyword evidence="2" id="KW-1185">Reference proteome</keyword>
<dbReference type="Proteomes" id="UP000264217">
    <property type="component" value="Unassembled WGS sequence"/>
</dbReference>
<proteinExistence type="predicted"/>
<organism evidence="1 2">
    <name type="scientific">Mucilaginibacter conchicola</name>
    <dbReference type="NCBI Taxonomy" id="2303333"/>
    <lineage>
        <taxon>Bacteria</taxon>
        <taxon>Pseudomonadati</taxon>
        <taxon>Bacteroidota</taxon>
        <taxon>Sphingobacteriia</taxon>
        <taxon>Sphingobacteriales</taxon>
        <taxon>Sphingobacteriaceae</taxon>
        <taxon>Mucilaginibacter</taxon>
    </lineage>
</organism>
<evidence type="ECO:0000313" key="1">
    <source>
        <dbReference type="EMBL" id="RFZ91036.1"/>
    </source>
</evidence>
<dbReference type="RefSeq" id="WP_117393238.1">
    <property type="nucleotide sequence ID" value="NZ_QWDC01000003.1"/>
</dbReference>
<evidence type="ECO:0000313" key="2">
    <source>
        <dbReference type="Proteomes" id="UP000264217"/>
    </source>
</evidence>
<comment type="caution">
    <text evidence="1">The sequence shown here is derived from an EMBL/GenBank/DDBJ whole genome shotgun (WGS) entry which is preliminary data.</text>
</comment>
<gene>
    <name evidence="1" type="ORF">D0C36_19020</name>
</gene>
<sequence>MNLNERKPHLGIHGADGAIEPLAGLSIDGLVYIGYGVAELQEILQVKLSQELYEECALIRDELLRRAIEAN</sequence>
<dbReference type="OrthoDB" id="799964at2"/>
<protein>
    <submittedName>
        <fullName evidence="1">Uncharacterized protein</fullName>
    </submittedName>
</protein>